<organism evidence="1 2">
    <name type="scientific">Rhodococcus opacus (strain B4)</name>
    <dbReference type="NCBI Taxonomy" id="632772"/>
    <lineage>
        <taxon>Bacteria</taxon>
        <taxon>Bacillati</taxon>
        <taxon>Actinomycetota</taxon>
        <taxon>Actinomycetes</taxon>
        <taxon>Mycobacteriales</taxon>
        <taxon>Nocardiaceae</taxon>
        <taxon>Rhodococcus</taxon>
    </lineage>
</organism>
<proteinExistence type="predicted"/>
<evidence type="ECO:0000313" key="1">
    <source>
        <dbReference type="EMBL" id="BAH53619.1"/>
    </source>
</evidence>
<reference evidence="1 2" key="1">
    <citation type="submission" date="2009-03" db="EMBL/GenBank/DDBJ databases">
        <title>Comparison of the complete genome sequences of Rhodococcus erythropolis PR4 and Rhodococcus opacus B4.</title>
        <authorList>
            <person name="Takarada H."/>
            <person name="Sekine M."/>
            <person name="Hosoyama A."/>
            <person name="Yamada R."/>
            <person name="Fujisawa T."/>
            <person name="Omata S."/>
            <person name="Shimizu A."/>
            <person name="Tsukatani N."/>
            <person name="Tanikawa S."/>
            <person name="Fujita N."/>
            <person name="Harayama S."/>
        </authorList>
    </citation>
    <scope>NUCLEOTIDE SEQUENCE [LARGE SCALE GENOMIC DNA]</scope>
    <source>
        <strain evidence="1 2">B4</strain>
    </source>
</reference>
<accession>C1AVC9</accession>
<protein>
    <submittedName>
        <fullName evidence="1">Uncharacterized protein</fullName>
    </submittedName>
</protein>
<dbReference type="EMBL" id="AP011115">
    <property type="protein sequence ID" value="BAH53619.1"/>
    <property type="molecule type" value="Genomic_DNA"/>
</dbReference>
<dbReference type="KEGG" id="rop:ROP_53720"/>
<dbReference type="PATRIC" id="fig|632772.20.peg.5605"/>
<evidence type="ECO:0000313" key="2">
    <source>
        <dbReference type="Proteomes" id="UP000002212"/>
    </source>
</evidence>
<gene>
    <name evidence="1" type="ordered locus">ROP_53720</name>
</gene>
<dbReference type="STRING" id="632772.ROP_53720"/>
<name>C1AVC9_RHOOB</name>
<dbReference type="AlphaFoldDB" id="C1AVC9"/>
<dbReference type="HOGENOM" id="CLU_2957664_0_0_11"/>
<sequence>MTGKQAVTLRLIELEDPVLHRAYLLKESLRLVFGDAARGRDHRVGPVDRLGPPIPDELQ</sequence>
<dbReference type="Proteomes" id="UP000002212">
    <property type="component" value="Chromosome"/>
</dbReference>